<keyword evidence="2 4" id="KW-0238">DNA-binding</keyword>
<keyword evidence="1" id="KW-0805">Transcription regulation</keyword>
<evidence type="ECO:0000256" key="3">
    <source>
        <dbReference type="ARBA" id="ARBA00023163"/>
    </source>
</evidence>
<dbReference type="InterPro" id="IPR050109">
    <property type="entry name" value="HTH-type_TetR-like_transc_reg"/>
</dbReference>
<dbReference type="PROSITE" id="PS01081">
    <property type="entry name" value="HTH_TETR_1"/>
    <property type="match status" value="1"/>
</dbReference>
<evidence type="ECO:0000313" key="8">
    <source>
        <dbReference type="Proteomes" id="UP001595604"/>
    </source>
</evidence>
<protein>
    <submittedName>
        <fullName evidence="7">TetR/AcrR family transcriptional regulator</fullName>
    </submittedName>
</protein>
<organism evidence="7 8">
    <name type="scientific">Novosphingobium bradum</name>
    <dbReference type="NCBI Taxonomy" id="1737444"/>
    <lineage>
        <taxon>Bacteria</taxon>
        <taxon>Pseudomonadati</taxon>
        <taxon>Pseudomonadota</taxon>
        <taxon>Alphaproteobacteria</taxon>
        <taxon>Sphingomonadales</taxon>
        <taxon>Sphingomonadaceae</taxon>
        <taxon>Novosphingobium</taxon>
    </lineage>
</organism>
<proteinExistence type="predicted"/>
<comment type="caution">
    <text evidence="7">The sequence shown here is derived from an EMBL/GenBank/DDBJ whole genome shotgun (WGS) entry which is preliminary data.</text>
</comment>
<evidence type="ECO:0000256" key="5">
    <source>
        <dbReference type="SAM" id="MobiDB-lite"/>
    </source>
</evidence>
<dbReference type="InterPro" id="IPR009057">
    <property type="entry name" value="Homeodomain-like_sf"/>
</dbReference>
<dbReference type="PROSITE" id="PS50977">
    <property type="entry name" value="HTH_TETR_2"/>
    <property type="match status" value="1"/>
</dbReference>
<name>A0ABV7IPG2_9SPHN</name>
<dbReference type="PRINTS" id="PR00455">
    <property type="entry name" value="HTHTETR"/>
</dbReference>
<dbReference type="Pfam" id="PF00440">
    <property type="entry name" value="TetR_N"/>
    <property type="match status" value="1"/>
</dbReference>
<dbReference type="PANTHER" id="PTHR30055:SF234">
    <property type="entry name" value="HTH-TYPE TRANSCRIPTIONAL REGULATOR BETI"/>
    <property type="match status" value="1"/>
</dbReference>
<dbReference type="InterPro" id="IPR001647">
    <property type="entry name" value="HTH_TetR"/>
</dbReference>
<evidence type="ECO:0000259" key="6">
    <source>
        <dbReference type="PROSITE" id="PS50977"/>
    </source>
</evidence>
<dbReference type="RefSeq" id="WP_379509905.1">
    <property type="nucleotide sequence ID" value="NZ_JBHRTQ010000007.1"/>
</dbReference>
<feature type="region of interest" description="Disordered" evidence="5">
    <location>
        <begin position="1"/>
        <end position="21"/>
    </location>
</feature>
<feature type="domain" description="HTH tetR-type" evidence="6">
    <location>
        <begin position="23"/>
        <end position="83"/>
    </location>
</feature>
<evidence type="ECO:0000256" key="2">
    <source>
        <dbReference type="ARBA" id="ARBA00023125"/>
    </source>
</evidence>
<dbReference type="EMBL" id="JBHRTQ010000007">
    <property type="protein sequence ID" value="MFC3174556.1"/>
    <property type="molecule type" value="Genomic_DNA"/>
</dbReference>
<keyword evidence="3" id="KW-0804">Transcription</keyword>
<dbReference type="PANTHER" id="PTHR30055">
    <property type="entry name" value="HTH-TYPE TRANSCRIPTIONAL REGULATOR RUTR"/>
    <property type="match status" value="1"/>
</dbReference>
<accession>A0ABV7IPG2</accession>
<evidence type="ECO:0000313" key="7">
    <source>
        <dbReference type="EMBL" id="MFC3174556.1"/>
    </source>
</evidence>
<dbReference type="SUPFAM" id="SSF46689">
    <property type="entry name" value="Homeodomain-like"/>
    <property type="match status" value="1"/>
</dbReference>
<reference evidence="8" key="1">
    <citation type="journal article" date="2019" name="Int. J. Syst. Evol. Microbiol.">
        <title>The Global Catalogue of Microorganisms (GCM) 10K type strain sequencing project: providing services to taxonomists for standard genome sequencing and annotation.</title>
        <authorList>
            <consortium name="The Broad Institute Genomics Platform"/>
            <consortium name="The Broad Institute Genome Sequencing Center for Infectious Disease"/>
            <person name="Wu L."/>
            <person name="Ma J."/>
        </authorList>
    </citation>
    <scope>NUCLEOTIDE SEQUENCE [LARGE SCALE GENOMIC DNA]</scope>
    <source>
        <strain evidence="8">KCTC 42984</strain>
    </source>
</reference>
<feature type="DNA-binding region" description="H-T-H motif" evidence="4">
    <location>
        <begin position="46"/>
        <end position="65"/>
    </location>
</feature>
<evidence type="ECO:0000256" key="4">
    <source>
        <dbReference type="PROSITE-ProRule" id="PRU00335"/>
    </source>
</evidence>
<gene>
    <name evidence="7" type="ORF">ACFOD9_09850</name>
</gene>
<keyword evidence="8" id="KW-1185">Reference proteome</keyword>
<dbReference type="InterPro" id="IPR023772">
    <property type="entry name" value="DNA-bd_HTH_TetR-type_CS"/>
</dbReference>
<dbReference type="Proteomes" id="UP001595604">
    <property type="component" value="Unassembled WGS sequence"/>
</dbReference>
<sequence>MGTVGEMTKTEAPRRRRPRRSQAEILEKIRAAALQLFADRGYAGTTTQEIARVADVSETLLFRHFGSKANLYDAAVSAPFEDIIHRFVEERQKVMDNAATARDPKHMSGELFDFFDQHREVFTALALVNPNGDDQESVPLAGLERTFEQAAREILASYTARGEKPPFDADIAVRLAFGMVAASVILRPLLFSGSGASKDAVRETIMTMISQSLWQG</sequence>
<evidence type="ECO:0000256" key="1">
    <source>
        <dbReference type="ARBA" id="ARBA00023015"/>
    </source>
</evidence>
<dbReference type="Gene3D" id="1.10.357.10">
    <property type="entry name" value="Tetracycline Repressor, domain 2"/>
    <property type="match status" value="1"/>
</dbReference>